<dbReference type="SUPFAM" id="SSF53335">
    <property type="entry name" value="S-adenosyl-L-methionine-dependent methyltransferases"/>
    <property type="match status" value="1"/>
</dbReference>
<dbReference type="PANTHER" id="PTHR44942:SF4">
    <property type="entry name" value="METHYLTRANSFERASE TYPE 11 DOMAIN-CONTAINING PROTEIN"/>
    <property type="match status" value="1"/>
</dbReference>
<proteinExistence type="inferred from homology"/>
<sequence>MGYHTFDAGRADKLEDAQQRYRYLSAEELRWALSASRDETVADLGSGTGFYTDDVAPAVDHVYAVDIQEAMHDYYREKGVPDNIDLVTSAVDDLPFDTDSLDGAFSTMTYHEFASDGALNEVARVLKSGGTFAVADWAASGSGRNGPPVDERFSADEATDALRQHGFTVEFEAVRPETFLVVASAE</sequence>
<protein>
    <submittedName>
        <fullName evidence="5">SAM-dependent methyltransferase</fullName>
    </submittedName>
</protein>
<name>A0A0M9AMS0_9EURY</name>
<dbReference type="GO" id="GO:0032259">
    <property type="term" value="P:methylation"/>
    <property type="evidence" value="ECO:0007669"/>
    <property type="project" value="UniProtKB-KW"/>
</dbReference>
<organism evidence="5 6">
    <name type="scientific">Haloarcula rubripromontorii</name>
    <dbReference type="NCBI Taxonomy" id="1705562"/>
    <lineage>
        <taxon>Archaea</taxon>
        <taxon>Methanobacteriati</taxon>
        <taxon>Methanobacteriota</taxon>
        <taxon>Stenosarchaea group</taxon>
        <taxon>Halobacteria</taxon>
        <taxon>Halobacteriales</taxon>
        <taxon>Haloarculaceae</taxon>
        <taxon>Haloarcula</taxon>
    </lineage>
</organism>
<dbReference type="AlphaFoldDB" id="A0A0M9AMS0"/>
<dbReference type="Proteomes" id="UP000037729">
    <property type="component" value="Unassembled WGS sequence"/>
</dbReference>
<comment type="similarity">
    <text evidence="1">Belongs to the methyltransferase superfamily.</text>
</comment>
<dbReference type="GO" id="GO:0008757">
    <property type="term" value="F:S-adenosylmethionine-dependent methyltransferase activity"/>
    <property type="evidence" value="ECO:0007669"/>
    <property type="project" value="InterPro"/>
</dbReference>
<keyword evidence="6" id="KW-1185">Reference proteome</keyword>
<evidence type="ECO:0000313" key="5">
    <source>
        <dbReference type="EMBL" id="KOX94015.1"/>
    </source>
</evidence>
<keyword evidence="2 5" id="KW-0489">Methyltransferase</keyword>
<evidence type="ECO:0000256" key="1">
    <source>
        <dbReference type="ARBA" id="ARBA00008361"/>
    </source>
</evidence>
<comment type="caution">
    <text evidence="5">The sequence shown here is derived from an EMBL/GenBank/DDBJ whole genome shotgun (WGS) entry which is preliminary data.</text>
</comment>
<dbReference type="InterPro" id="IPR029063">
    <property type="entry name" value="SAM-dependent_MTases_sf"/>
</dbReference>
<dbReference type="EMBL" id="LIUF01000002">
    <property type="protein sequence ID" value="KOX94015.1"/>
    <property type="molecule type" value="Genomic_DNA"/>
</dbReference>
<dbReference type="Pfam" id="PF08241">
    <property type="entry name" value="Methyltransf_11"/>
    <property type="match status" value="1"/>
</dbReference>
<dbReference type="PATRIC" id="fig|1705562.3.peg.2859"/>
<dbReference type="OrthoDB" id="302307at2157"/>
<evidence type="ECO:0000256" key="3">
    <source>
        <dbReference type="ARBA" id="ARBA00022679"/>
    </source>
</evidence>
<dbReference type="Gene3D" id="3.40.50.150">
    <property type="entry name" value="Vaccinia Virus protein VP39"/>
    <property type="match status" value="1"/>
</dbReference>
<dbReference type="InterPro" id="IPR013216">
    <property type="entry name" value="Methyltransf_11"/>
</dbReference>
<gene>
    <name evidence="5" type="ORF">AMS69_08860</name>
</gene>
<accession>A0A0M9AMS0</accession>
<reference evidence="5 6" key="1">
    <citation type="submission" date="2015-08" db="EMBL/GenBank/DDBJ databases">
        <title>Genomes of Isolates from Cabo Rojo, PR.</title>
        <authorList>
            <person name="Sanchez-Nieves R.L."/>
            <person name="Montalvo-Rodriguez R."/>
        </authorList>
    </citation>
    <scope>NUCLEOTIDE SEQUENCE [LARGE SCALE GENOMIC DNA]</scope>
    <source>
        <strain evidence="5 6">SL3</strain>
    </source>
</reference>
<dbReference type="STRING" id="1705562.AMS69_08860"/>
<dbReference type="InterPro" id="IPR051052">
    <property type="entry name" value="Diverse_substrate_MTase"/>
</dbReference>
<dbReference type="RefSeq" id="WP_053967689.1">
    <property type="nucleotide sequence ID" value="NZ_JAWJXX010000002.1"/>
</dbReference>
<dbReference type="PANTHER" id="PTHR44942">
    <property type="entry name" value="METHYLTRANSF_11 DOMAIN-CONTAINING PROTEIN"/>
    <property type="match status" value="1"/>
</dbReference>
<evidence type="ECO:0000259" key="4">
    <source>
        <dbReference type="Pfam" id="PF08241"/>
    </source>
</evidence>
<evidence type="ECO:0000256" key="2">
    <source>
        <dbReference type="ARBA" id="ARBA00022603"/>
    </source>
</evidence>
<feature type="domain" description="Methyltransferase type 11" evidence="4">
    <location>
        <begin position="43"/>
        <end position="133"/>
    </location>
</feature>
<keyword evidence="3 5" id="KW-0808">Transferase</keyword>
<evidence type="ECO:0000313" key="6">
    <source>
        <dbReference type="Proteomes" id="UP000037729"/>
    </source>
</evidence>
<dbReference type="CDD" id="cd02440">
    <property type="entry name" value="AdoMet_MTases"/>
    <property type="match status" value="1"/>
</dbReference>